<evidence type="ECO:0000313" key="3">
    <source>
        <dbReference type="EMBL" id="GAC49713.1"/>
    </source>
</evidence>
<protein>
    <recommendedName>
        <fullName evidence="5">Lipoprotein</fullName>
    </recommendedName>
</protein>
<dbReference type="RefSeq" id="WP_005176398.1">
    <property type="nucleotide sequence ID" value="NZ_BANR01000016.1"/>
</dbReference>
<dbReference type="AlphaFoldDB" id="L7KPS2"/>
<comment type="caution">
    <text evidence="3">The sequence shown here is derived from an EMBL/GenBank/DDBJ whole genome shotgun (WGS) entry which is preliminary data.</text>
</comment>
<dbReference type="EMBL" id="BANR01000016">
    <property type="protein sequence ID" value="GAC49713.1"/>
    <property type="molecule type" value="Genomic_DNA"/>
</dbReference>
<dbReference type="Proteomes" id="UP000010988">
    <property type="component" value="Unassembled WGS sequence"/>
</dbReference>
<evidence type="ECO:0000256" key="1">
    <source>
        <dbReference type="SAM" id="MobiDB-lite"/>
    </source>
</evidence>
<keyword evidence="4" id="KW-1185">Reference proteome</keyword>
<feature type="region of interest" description="Disordered" evidence="1">
    <location>
        <begin position="91"/>
        <end position="122"/>
    </location>
</feature>
<feature type="compositionally biased region" description="Low complexity" evidence="1">
    <location>
        <begin position="111"/>
        <end position="122"/>
    </location>
</feature>
<feature type="chain" id="PRO_5039681566" description="Lipoprotein" evidence="2">
    <location>
        <begin position="40"/>
        <end position="330"/>
    </location>
</feature>
<accession>L7KPS2</accession>
<dbReference type="eggNOG" id="ENOG502Z9YC">
    <property type="taxonomic scope" value="Bacteria"/>
</dbReference>
<reference evidence="3 4" key="1">
    <citation type="submission" date="2012-12" db="EMBL/GenBank/DDBJ databases">
        <title>Whole genome shotgun sequence of Gordonia aichiensis NBRC 108223.</title>
        <authorList>
            <person name="Isaki-Nakamura S."/>
            <person name="Hosoyama A."/>
            <person name="Tsuchikane K."/>
            <person name="Ando Y."/>
            <person name="Baba S."/>
            <person name="Ohji S."/>
            <person name="Hamada M."/>
            <person name="Tamura T."/>
            <person name="Yamazoe A."/>
            <person name="Yamazaki S."/>
            <person name="Fujita N."/>
        </authorList>
    </citation>
    <scope>NUCLEOTIDE SEQUENCE [LARGE SCALE GENOMIC DNA]</scope>
    <source>
        <strain evidence="3 4">NBRC 108223</strain>
    </source>
</reference>
<sequence>MSDPTRRTAGQPTSRRHAARRRLALGSAATALVCGLVLAGCGSDPADDHPSADTSSGAGSGCTTTSTSGHADANLIPIPPAAVVVTSAGNQPHRVVGGAPDRTRPQTSNLATTSSVASTDATTEQTVDIPITAAFHCTDNTDLEMTLGAPTSPDPTLDEQLAAARDAKAGVALGPGAAPVSLRLIPTRDSGSEARSAIEQALVQTFQNAIPFPTEPIGVGATWRTERTITAATTLTQTITATLKAWEGNRVTVDFTTDESPVNSVYAIPGADTTLTIARYSYTGSGSLVMDVTRGLPISGTGTYTGARELIGADPAQPLLQKIGFSYTWK</sequence>
<evidence type="ECO:0008006" key="5">
    <source>
        <dbReference type="Google" id="ProtNLM"/>
    </source>
</evidence>
<dbReference type="STRING" id="1220583.GOACH_16_00950"/>
<gene>
    <name evidence="3" type="ORF">GOACH_16_00950</name>
</gene>
<evidence type="ECO:0000313" key="4">
    <source>
        <dbReference type="Proteomes" id="UP000010988"/>
    </source>
</evidence>
<name>L7KPS2_9ACTN</name>
<evidence type="ECO:0000256" key="2">
    <source>
        <dbReference type="SAM" id="SignalP"/>
    </source>
</evidence>
<keyword evidence="2" id="KW-0732">Signal</keyword>
<feature type="region of interest" description="Disordered" evidence="1">
    <location>
        <begin position="45"/>
        <end position="74"/>
    </location>
</feature>
<feature type="compositionally biased region" description="Low complexity" evidence="1">
    <location>
        <begin position="54"/>
        <end position="69"/>
    </location>
</feature>
<feature type="signal peptide" evidence="2">
    <location>
        <begin position="1"/>
        <end position="39"/>
    </location>
</feature>
<proteinExistence type="predicted"/>
<organism evidence="3 4">
    <name type="scientific">Gordonia aichiensis NBRC 108223</name>
    <dbReference type="NCBI Taxonomy" id="1220583"/>
    <lineage>
        <taxon>Bacteria</taxon>
        <taxon>Bacillati</taxon>
        <taxon>Actinomycetota</taxon>
        <taxon>Actinomycetes</taxon>
        <taxon>Mycobacteriales</taxon>
        <taxon>Gordoniaceae</taxon>
        <taxon>Gordonia</taxon>
    </lineage>
</organism>